<name>A0ABW5SEW2_9FLAO</name>
<accession>A0ABW5SEW2</accession>
<comment type="caution">
    <text evidence="2">The sequence shown here is derived from an EMBL/GenBank/DDBJ whole genome shotgun (WGS) entry which is preliminary data.</text>
</comment>
<keyword evidence="1" id="KW-1133">Transmembrane helix</keyword>
<feature type="transmembrane region" description="Helical" evidence="1">
    <location>
        <begin position="106"/>
        <end position="130"/>
    </location>
</feature>
<keyword evidence="3" id="KW-1185">Reference proteome</keyword>
<dbReference type="Proteomes" id="UP001597357">
    <property type="component" value="Unassembled WGS sequence"/>
</dbReference>
<keyword evidence="1" id="KW-0472">Membrane</keyword>
<evidence type="ECO:0000313" key="2">
    <source>
        <dbReference type="EMBL" id="MFD2698336.1"/>
    </source>
</evidence>
<dbReference type="EMBL" id="JBHULZ010000041">
    <property type="protein sequence ID" value="MFD2698336.1"/>
    <property type="molecule type" value="Genomic_DNA"/>
</dbReference>
<feature type="transmembrane region" description="Helical" evidence="1">
    <location>
        <begin position="39"/>
        <end position="57"/>
    </location>
</feature>
<reference evidence="3" key="1">
    <citation type="journal article" date="2019" name="Int. J. Syst. Evol. Microbiol.">
        <title>The Global Catalogue of Microorganisms (GCM) 10K type strain sequencing project: providing services to taxonomists for standard genome sequencing and annotation.</title>
        <authorList>
            <consortium name="The Broad Institute Genomics Platform"/>
            <consortium name="The Broad Institute Genome Sequencing Center for Infectious Disease"/>
            <person name="Wu L."/>
            <person name="Ma J."/>
        </authorList>
    </citation>
    <scope>NUCLEOTIDE SEQUENCE [LARGE SCALE GENOMIC DNA]</scope>
    <source>
        <strain evidence="3">KCTC 42255</strain>
    </source>
</reference>
<evidence type="ECO:0000256" key="1">
    <source>
        <dbReference type="SAM" id="Phobius"/>
    </source>
</evidence>
<feature type="transmembrane region" description="Helical" evidence="1">
    <location>
        <begin position="7"/>
        <end position="27"/>
    </location>
</feature>
<sequence length="135" mass="14537">MIIHKILKIVSLILGAIALVMGIWLFSIGDESLVQPLMTIAYAVFGIILLLVLVFVLKDLFTGNVKSTLIAIGSFAVVVLIAYFLSEGTATEMKNGEMLTASQSQWIGAGLRTFYILAAIAIGAMIYSGIKKLIK</sequence>
<feature type="transmembrane region" description="Helical" evidence="1">
    <location>
        <begin position="69"/>
        <end position="86"/>
    </location>
</feature>
<dbReference type="RefSeq" id="WP_379047732.1">
    <property type="nucleotide sequence ID" value="NZ_JBHULZ010000041.1"/>
</dbReference>
<evidence type="ECO:0000313" key="3">
    <source>
        <dbReference type="Proteomes" id="UP001597357"/>
    </source>
</evidence>
<organism evidence="2 3">
    <name type="scientific">Mesonia sediminis</name>
    <dbReference type="NCBI Taxonomy" id="1703946"/>
    <lineage>
        <taxon>Bacteria</taxon>
        <taxon>Pseudomonadati</taxon>
        <taxon>Bacteroidota</taxon>
        <taxon>Flavobacteriia</taxon>
        <taxon>Flavobacteriales</taxon>
        <taxon>Flavobacteriaceae</taxon>
        <taxon>Mesonia</taxon>
    </lineage>
</organism>
<gene>
    <name evidence="2" type="ORF">ACFSQ0_10060</name>
</gene>
<proteinExistence type="predicted"/>
<protein>
    <submittedName>
        <fullName evidence="2">Uncharacterized protein</fullName>
    </submittedName>
</protein>
<keyword evidence="1" id="KW-0812">Transmembrane</keyword>